<protein>
    <submittedName>
        <fullName evidence="1">1977_t:CDS:1</fullName>
    </submittedName>
</protein>
<keyword evidence="2" id="KW-1185">Reference proteome</keyword>
<feature type="non-terminal residue" evidence="1">
    <location>
        <position position="66"/>
    </location>
</feature>
<dbReference type="Gene3D" id="2.130.10.30">
    <property type="entry name" value="Regulator of chromosome condensation 1/beta-lactamase-inhibitor protein II"/>
    <property type="match status" value="1"/>
</dbReference>
<gene>
    <name evidence="1" type="ORF">GMARGA_LOCUS45020</name>
</gene>
<dbReference type="Pfam" id="PF13540">
    <property type="entry name" value="RCC1_2"/>
    <property type="match status" value="1"/>
</dbReference>
<dbReference type="EMBL" id="CAJVQB010157200">
    <property type="protein sequence ID" value="CAG8856199.1"/>
    <property type="molecule type" value="Genomic_DNA"/>
</dbReference>
<dbReference type="InterPro" id="IPR009091">
    <property type="entry name" value="RCC1/BLIP-II"/>
</dbReference>
<proteinExistence type="predicted"/>
<dbReference type="SUPFAM" id="SSF50985">
    <property type="entry name" value="RCC1/BLIP-II"/>
    <property type="match status" value="1"/>
</dbReference>
<name>A0ABN7XQI8_GIGMA</name>
<dbReference type="Proteomes" id="UP000789901">
    <property type="component" value="Unassembled WGS sequence"/>
</dbReference>
<sequence>QNVDGQYGIESLNPILTLMKLEFFKNSIRVNQIFTGLHYTLVLLENGEVYSFGSTEYGPLGIGVLE</sequence>
<feature type="non-terminal residue" evidence="1">
    <location>
        <position position="1"/>
    </location>
</feature>
<organism evidence="1 2">
    <name type="scientific">Gigaspora margarita</name>
    <dbReference type="NCBI Taxonomy" id="4874"/>
    <lineage>
        <taxon>Eukaryota</taxon>
        <taxon>Fungi</taxon>
        <taxon>Fungi incertae sedis</taxon>
        <taxon>Mucoromycota</taxon>
        <taxon>Glomeromycotina</taxon>
        <taxon>Glomeromycetes</taxon>
        <taxon>Diversisporales</taxon>
        <taxon>Gigasporaceae</taxon>
        <taxon>Gigaspora</taxon>
    </lineage>
</organism>
<evidence type="ECO:0000313" key="2">
    <source>
        <dbReference type="Proteomes" id="UP000789901"/>
    </source>
</evidence>
<accession>A0ABN7XQI8</accession>
<evidence type="ECO:0000313" key="1">
    <source>
        <dbReference type="EMBL" id="CAG8856199.1"/>
    </source>
</evidence>
<reference evidence="1 2" key="1">
    <citation type="submission" date="2021-06" db="EMBL/GenBank/DDBJ databases">
        <authorList>
            <person name="Kallberg Y."/>
            <person name="Tangrot J."/>
            <person name="Rosling A."/>
        </authorList>
    </citation>
    <scope>NUCLEOTIDE SEQUENCE [LARGE SCALE GENOMIC DNA]</scope>
    <source>
        <strain evidence="1 2">120-4 pot B 10/14</strain>
    </source>
</reference>
<comment type="caution">
    <text evidence="1">The sequence shown here is derived from an EMBL/GenBank/DDBJ whole genome shotgun (WGS) entry which is preliminary data.</text>
</comment>